<dbReference type="PANTHER" id="PTHR24348">
    <property type="entry name" value="SERINE/THREONINE-PROTEIN KINASE UNC-51-RELATED"/>
    <property type="match status" value="1"/>
</dbReference>
<keyword evidence="5" id="KW-0418">Kinase</keyword>
<dbReference type="Gene3D" id="3.80.10.10">
    <property type="entry name" value="Ribonuclease Inhibitor"/>
    <property type="match status" value="1"/>
</dbReference>
<dbReference type="AlphaFoldDB" id="A0A371AZW2"/>
<feature type="transmembrane region" description="Helical" evidence="9">
    <location>
        <begin position="428"/>
        <end position="449"/>
    </location>
</feature>
<keyword evidence="12" id="KW-1185">Reference proteome</keyword>
<dbReference type="GO" id="GO:0016020">
    <property type="term" value="C:membrane"/>
    <property type="evidence" value="ECO:0007669"/>
    <property type="project" value="TreeGrafter"/>
</dbReference>
<accession>A0A371AZW2</accession>
<feature type="coiled-coil region" evidence="8">
    <location>
        <begin position="453"/>
        <end position="484"/>
    </location>
</feature>
<evidence type="ECO:0000256" key="9">
    <source>
        <dbReference type="SAM" id="Phobius"/>
    </source>
</evidence>
<dbReference type="Gene3D" id="1.10.510.10">
    <property type="entry name" value="Transferase(Phosphotransferase) domain 1"/>
    <property type="match status" value="1"/>
</dbReference>
<dbReference type="GO" id="GO:0000407">
    <property type="term" value="C:phagophore assembly site"/>
    <property type="evidence" value="ECO:0007669"/>
    <property type="project" value="TreeGrafter"/>
</dbReference>
<dbReference type="SUPFAM" id="SSF52058">
    <property type="entry name" value="L domain-like"/>
    <property type="match status" value="1"/>
</dbReference>
<keyword evidence="3" id="KW-0677">Repeat</keyword>
<dbReference type="CDD" id="cd14014">
    <property type="entry name" value="STKc_PknB_like"/>
    <property type="match status" value="1"/>
</dbReference>
<keyword evidence="9" id="KW-0812">Transmembrane</keyword>
<evidence type="ECO:0000259" key="10">
    <source>
        <dbReference type="PROSITE" id="PS50011"/>
    </source>
</evidence>
<dbReference type="SMART" id="SM00220">
    <property type="entry name" value="S_TKc"/>
    <property type="match status" value="1"/>
</dbReference>
<evidence type="ECO:0000256" key="6">
    <source>
        <dbReference type="ARBA" id="ARBA00022840"/>
    </source>
</evidence>
<dbReference type="RefSeq" id="WP_115480356.1">
    <property type="nucleotide sequence ID" value="NZ_QRCT01000007.1"/>
</dbReference>
<dbReference type="InterPro" id="IPR001611">
    <property type="entry name" value="Leu-rich_rpt"/>
</dbReference>
<dbReference type="Pfam" id="PF00069">
    <property type="entry name" value="Pkinase"/>
    <property type="match status" value="1"/>
</dbReference>
<dbReference type="PROSITE" id="PS00108">
    <property type="entry name" value="PROTEIN_KINASE_ST"/>
    <property type="match status" value="1"/>
</dbReference>
<evidence type="ECO:0000313" key="11">
    <source>
        <dbReference type="EMBL" id="RDU25148.1"/>
    </source>
</evidence>
<reference evidence="11 12" key="1">
    <citation type="submission" date="2018-07" db="EMBL/GenBank/DDBJ databases">
        <title>Anaerosacharophilus polymeroproducens gen. nov. sp. nov., an anaerobic bacterium isolated from salt field.</title>
        <authorList>
            <person name="Kim W."/>
            <person name="Yang S.-H."/>
            <person name="Oh J."/>
            <person name="Lee J.-H."/>
            <person name="Kwon K.K."/>
        </authorList>
    </citation>
    <scope>NUCLEOTIDE SEQUENCE [LARGE SCALE GENOMIC DNA]</scope>
    <source>
        <strain evidence="11 12">MCWD5</strain>
    </source>
</reference>
<keyword evidence="2" id="KW-0808">Transferase</keyword>
<dbReference type="InterPro" id="IPR011009">
    <property type="entry name" value="Kinase-like_dom_sf"/>
</dbReference>
<dbReference type="InterPro" id="IPR008271">
    <property type="entry name" value="Ser/Thr_kinase_AS"/>
</dbReference>
<evidence type="ECO:0000256" key="8">
    <source>
        <dbReference type="SAM" id="Coils"/>
    </source>
</evidence>
<dbReference type="PROSITE" id="PS00107">
    <property type="entry name" value="PROTEIN_KINASE_ATP"/>
    <property type="match status" value="1"/>
</dbReference>
<keyword evidence="4 7" id="KW-0547">Nucleotide-binding</keyword>
<evidence type="ECO:0000256" key="1">
    <source>
        <dbReference type="ARBA" id="ARBA00022614"/>
    </source>
</evidence>
<feature type="domain" description="Protein kinase" evidence="10">
    <location>
        <begin position="15"/>
        <end position="301"/>
    </location>
</feature>
<keyword evidence="9" id="KW-0472">Membrane</keyword>
<dbReference type="SMART" id="SM00365">
    <property type="entry name" value="LRR_SD22"/>
    <property type="match status" value="7"/>
</dbReference>
<dbReference type="PROSITE" id="PS51450">
    <property type="entry name" value="LRR"/>
    <property type="match status" value="6"/>
</dbReference>
<dbReference type="SMART" id="SM00369">
    <property type="entry name" value="LRR_TYP"/>
    <property type="match status" value="3"/>
</dbReference>
<evidence type="ECO:0000256" key="5">
    <source>
        <dbReference type="ARBA" id="ARBA00022777"/>
    </source>
</evidence>
<dbReference type="GO" id="GO:0004674">
    <property type="term" value="F:protein serine/threonine kinase activity"/>
    <property type="evidence" value="ECO:0007669"/>
    <property type="project" value="InterPro"/>
</dbReference>
<keyword evidence="6 7" id="KW-0067">ATP-binding</keyword>
<dbReference type="Pfam" id="PF12799">
    <property type="entry name" value="LRR_4"/>
    <property type="match status" value="3"/>
</dbReference>
<gene>
    <name evidence="11" type="ORF">DWV06_01215</name>
</gene>
<dbReference type="GO" id="GO:0005776">
    <property type="term" value="C:autophagosome"/>
    <property type="evidence" value="ECO:0007669"/>
    <property type="project" value="TreeGrafter"/>
</dbReference>
<evidence type="ECO:0000256" key="2">
    <source>
        <dbReference type="ARBA" id="ARBA00022679"/>
    </source>
</evidence>
<dbReference type="InterPro" id="IPR025875">
    <property type="entry name" value="Leu-rich_rpt_4"/>
</dbReference>
<dbReference type="EMBL" id="QRCT01000007">
    <property type="protein sequence ID" value="RDU25148.1"/>
    <property type="molecule type" value="Genomic_DNA"/>
</dbReference>
<dbReference type="OrthoDB" id="1766482at2"/>
<dbReference type="PANTHER" id="PTHR24348:SF22">
    <property type="entry name" value="NON-SPECIFIC SERINE_THREONINE PROTEIN KINASE"/>
    <property type="match status" value="1"/>
</dbReference>
<feature type="binding site" evidence="7">
    <location>
        <position position="46"/>
    </location>
    <ligand>
        <name>ATP</name>
        <dbReference type="ChEBI" id="CHEBI:30616"/>
    </ligand>
</feature>
<dbReference type="SUPFAM" id="SSF56112">
    <property type="entry name" value="Protein kinase-like (PK-like)"/>
    <property type="match status" value="1"/>
</dbReference>
<dbReference type="GO" id="GO:0005829">
    <property type="term" value="C:cytosol"/>
    <property type="evidence" value="ECO:0007669"/>
    <property type="project" value="TreeGrafter"/>
</dbReference>
<dbReference type="Proteomes" id="UP000255036">
    <property type="component" value="Unassembled WGS sequence"/>
</dbReference>
<protein>
    <recommendedName>
        <fullName evidence="10">Protein kinase domain-containing protein</fullName>
    </recommendedName>
</protein>
<keyword evidence="8" id="KW-0175">Coiled coil</keyword>
<organism evidence="11 12">
    <name type="scientific">Anaerosacchariphilus polymeriproducens</name>
    <dbReference type="NCBI Taxonomy" id="1812858"/>
    <lineage>
        <taxon>Bacteria</taxon>
        <taxon>Bacillati</taxon>
        <taxon>Bacillota</taxon>
        <taxon>Clostridia</taxon>
        <taxon>Lachnospirales</taxon>
        <taxon>Lachnospiraceae</taxon>
        <taxon>Anaerosacchariphilus</taxon>
    </lineage>
</organism>
<dbReference type="InterPro" id="IPR017441">
    <property type="entry name" value="Protein_kinase_ATP_BS"/>
</dbReference>
<keyword evidence="9" id="KW-1133">Transmembrane helix</keyword>
<keyword evidence="1" id="KW-0433">Leucine-rich repeat</keyword>
<dbReference type="InterPro" id="IPR045269">
    <property type="entry name" value="Atg1-like"/>
</dbReference>
<dbReference type="PROSITE" id="PS50011">
    <property type="entry name" value="PROTEIN_KINASE_DOM"/>
    <property type="match status" value="1"/>
</dbReference>
<dbReference type="Gene3D" id="3.30.200.20">
    <property type="entry name" value="Phosphorylase Kinase, domain 1"/>
    <property type="match status" value="1"/>
</dbReference>
<evidence type="ECO:0000256" key="3">
    <source>
        <dbReference type="ARBA" id="ARBA00022737"/>
    </source>
</evidence>
<dbReference type="InterPro" id="IPR032675">
    <property type="entry name" value="LRR_dom_sf"/>
</dbReference>
<dbReference type="InterPro" id="IPR003591">
    <property type="entry name" value="Leu-rich_rpt_typical-subtyp"/>
</dbReference>
<proteinExistence type="predicted"/>
<dbReference type="GO" id="GO:0005524">
    <property type="term" value="F:ATP binding"/>
    <property type="evidence" value="ECO:0007669"/>
    <property type="project" value="UniProtKB-UniRule"/>
</dbReference>
<evidence type="ECO:0000313" key="12">
    <source>
        <dbReference type="Proteomes" id="UP000255036"/>
    </source>
</evidence>
<name>A0A371AZW2_9FIRM</name>
<comment type="caution">
    <text evidence="11">The sequence shown here is derived from an EMBL/GenBank/DDBJ whole genome shotgun (WGS) entry which is preliminary data.</text>
</comment>
<sequence length="693" mass="78080">MKDKVYKYEPFWGNWYVDSFIGEGSFGKVYKIKRTECGNVNYAALKIISIPKTENEIKQAYYDGMDERSASIYFKGIVDELYKEIDLMSQLKGSSNIVSYEDHMIKVCDNGIGYDVLIRMELLESLNEYFLHNPYQIKDIIRLGIDMCKALEMCQKINVIHRDIKPDNIFVSPYGDYKLGDFGIARKLEITNFGFSKKGTYTYMAPEVFKGESYDSRADLYSLGVLMYRFLNNNRIPFSPYVNRIITHGEKEIALQRRMSGEEIPMPEQAGEELGQVILKACAYEQHDRYQSPQEFRRELEKVSGLYAEQYGTTLQEPANSDIGETVLLSQNNPATGMNQNMQIGETVVLSELNPMDMQQGSSMGETVLLSQMTSDMQQNNSVGETVLLSQMQPLESENTAPIPEHSNNTYSKSGKFNAGTVLKNKKIMIAGIVAAVCVVGILTTGIITNSHQKKLESKIEKLEKELEGAKEKENERIAEEKKLSEQIVISKRNMGIKKLSTIENLSNAKELDISKNVITDIKELSQCKYLQVLYLNNNKVKDISPLAKITTLTSLDLGNNSISSVGALKNLTGLTSLGLENNQIKDITELSALAGITNLNLKGNKLKDIIALSKHTKLESLNISNNKVKDISIAVNLTGLKILHLENNQITDIKSLFELKNLTEVYLRGNKIPKGQIQKLKELNPNIYIEYK</sequence>
<dbReference type="InterPro" id="IPR000719">
    <property type="entry name" value="Prot_kinase_dom"/>
</dbReference>
<evidence type="ECO:0000256" key="4">
    <source>
        <dbReference type="ARBA" id="ARBA00022741"/>
    </source>
</evidence>
<evidence type="ECO:0000256" key="7">
    <source>
        <dbReference type="PROSITE-ProRule" id="PRU10141"/>
    </source>
</evidence>